<reference evidence="5" key="1">
    <citation type="journal article" date="2019" name="Int. J. Syst. Evol. Microbiol.">
        <title>The Global Catalogue of Microorganisms (GCM) 10K type strain sequencing project: providing services to taxonomists for standard genome sequencing and annotation.</title>
        <authorList>
            <consortium name="The Broad Institute Genomics Platform"/>
            <consortium name="The Broad Institute Genome Sequencing Center for Infectious Disease"/>
            <person name="Wu L."/>
            <person name="Ma J."/>
        </authorList>
    </citation>
    <scope>NUCLEOTIDE SEQUENCE [LARGE SCALE GENOMIC DNA]</scope>
    <source>
        <strain evidence="5">JCM 13006</strain>
    </source>
</reference>
<feature type="region of interest" description="Disordered" evidence="2">
    <location>
        <begin position="211"/>
        <end position="323"/>
    </location>
</feature>
<proteinExistence type="inferred from homology"/>
<dbReference type="Pfam" id="PF02342">
    <property type="entry name" value="TerD"/>
    <property type="match status" value="1"/>
</dbReference>
<feature type="domain" description="TerD" evidence="3">
    <location>
        <begin position="64"/>
        <end position="158"/>
    </location>
</feature>
<evidence type="ECO:0000256" key="2">
    <source>
        <dbReference type="SAM" id="MobiDB-lite"/>
    </source>
</evidence>
<evidence type="ECO:0000259" key="3">
    <source>
        <dbReference type="Pfam" id="PF02342"/>
    </source>
</evidence>
<accession>A0ABP9E5L3</accession>
<dbReference type="Gene3D" id="2.60.60.30">
    <property type="entry name" value="sav2460 like domains"/>
    <property type="match status" value="1"/>
</dbReference>
<gene>
    <name evidence="4" type="ORF">GCM10023235_53180</name>
</gene>
<comment type="caution">
    <text evidence="4">The sequence shown here is derived from an EMBL/GenBank/DDBJ whole genome shotgun (WGS) entry which is preliminary data.</text>
</comment>
<dbReference type="EMBL" id="BAABIS010000001">
    <property type="protein sequence ID" value="GAA4867934.1"/>
    <property type="molecule type" value="Genomic_DNA"/>
</dbReference>
<dbReference type="Proteomes" id="UP001501752">
    <property type="component" value="Unassembled WGS sequence"/>
</dbReference>
<feature type="compositionally biased region" description="Pro residues" evidence="2">
    <location>
        <begin position="296"/>
        <end position="305"/>
    </location>
</feature>
<dbReference type="CDD" id="cd06974">
    <property type="entry name" value="TerD_like"/>
    <property type="match status" value="1"/>
</dbReference>
<dbReference type="PANTHER" id="PTHR32097">
    <property type="entry name" value="CAMP-BINDING PROTEIN 1-RELATED"/>
    <property type="match status" value="1"/>
</dbReference>
<organism evidence="4 5">
    <name type="scientific">Kitasatospora terrestris</name>
    <dbReference type="NCBI Taxonomy" id="258051"/>
    <lineage>
        <taxon>Bacteria</taxon>
        <taxon>Bacillati</taxon>
        <taxon>Actinomycetota</taxon>
        <taxon>Actinomycetes</taxon>
        <taxon>Kitasatosporales</taxon>
        <taxon>Streptomycetaceae</taxon>
        <taxon>Kitasatospora</taxon>
    </lineage>
</organism>
<evidence type="ECO:0000313" key="4">
    <source>
        <dbReference type="EMBL" id="GAA4867934.1"/>
    </source>
</evidence>
<dbReference type="InterPro" id="IPR003325">
    <property type="entry name" value="TerD"/>
</dbReference>
<evidence type="ECO:0000256" key="1">
    <source>
        <dbReference type="ARBA" id="ARBA00008775"/>
    </source>
</evidence>
<feature type="compositionally biased region" description="Low complexity" evidence="2">
    <location>
        <begin position="226"/>
        <end position="253"/>
    </location>
</feature>
<sequence length="696" mass="72011">MAAAELVRGQNHPLPGTRISVRVSAAGTAAAAVLLTDDNGRLLGDPGYLLHERARELPGVRLTADGTVEADLDALPDGVRRVLLALVLPAGSTGFGAQGEPRAEVVADGGHAVAAFTLAGLGGETAVVAVELYARGPAWKVRAVGQGYQGGAAALLADHHGPAALAPDLTPAPAAAGAGRPAGTVPTGIDTAHPGRAATSPGDVVTDAVPGPAGIDTVHPRRRPTDAVPTGTAPTDAVPTGTAPTDAVPADAVPFPPGIDTVHPRRRPETPSPSDATPTDAVPFPPGIDTSHPGRPTAPPMPSGPPTVGMPSPAAAVPPGTPPPVAGDAAGFTMDERLYNQVWGVFEDAARSAAAYRSAVDFADQREAQEVEALLSDPRARFGTEAESGRARARARRDELEGRAREVRDRDSAQLLEELRVVEAAMPAPMARWDSPAWSAWQPPEEPPFALRLGDLHLPENPDLRVPMLVRFPSTRGLWVDTGSGAESDGPGSVPLGSADRKAFAAGVANAAAARMLACYRPGGLLLHAVTPGGDAAGAVAPFARAGLLSGPPATDASLVTALLEILVERVDLVQMARRAGAPVALPPHIDPADRLLLVHDFPYGFDDRTLAKLRYLAEEGPSVGVHLLVVADRADGREYGPLLDSFFRSMTRLAPVAQDYLADPWVEHLWTFTPAVPAPGDPALPALLDRIARGR</sequence>
<keyword evidence="5" id="KW-1185">Reference proteome</keyword>
<dbReference type="InterPro" id="IPR027417">
    <property type="entry name" value="P-loop_NTPase"/>
</dbReference>
<dbReference type="RefSeq" id="WP_345699393.1">
    <property type="nucleotide sequence ID" value="NZ_BAABIS010000001.1"/>
</dbReference>
<name>A0ABP9E5L3_9ACTN</name>
<evidence type="ECO:0000313" key="5">
    <source>
        <dbReference type="Proteomes" id="UP001501752"/>
    </source>
</evidence>
<feature type="compositionally biased region" description="Low complexity" evidence="2">
    <location>
        <begin position="306"/>
        <end position="318"/>
    </location>
</feature>
<dbReference type="Gene3D" id="3.40.50.300">
    <property type="entry name" value="P-loop containing nucleotide triphosphate hydrolases"/>
    <property type="match status" value="1"/>
</dbReference>
<comment type="similarity">
    <text evidence="1">Belongs to the CAPAB/TerDEXZ family.</text>
</comment>
<dbReference type="PANTHER" id="PTHR32097:SF4">
    <property type="entry name" value="GENERAL STRESS PROTEIN 16U"/>
    <property type="match status" value="1"/>
</dbReference>
<protein>
    <submittedName>
        <fullName evidence="4">TerD family protein</fullName>
    </submittedName>
</protein>
<dbReference type="InterPro" id="IPR051324">
    <property type="entry name" value="Stress/Tellurium_Resist"/>
</dbReference>